<protein>
    <submittedName>
        <fullName evidence="2">Uncharacterized protein</fullName>
    </submittedName>
</protein>
<organism evidence="2 3">
    <name type="scientific">Cyclotella atomus</name>
    <dbReference type="NCBI Taxonomy" id="382360"/>
    <lineage>
        <taxon>Eukaryota</taxon>
        <taxon>Sar</taxon>
        <taxon>Stramenopiles</taxon>
        <taxon>Ochrophyta</taxon>
        <taxon>Bacillariophyta</taxon>
        <taxon>Coscinodiscophyceae</taxon>
        <taxon>Thalassiosirophycidae</taxon>
        <taxon>Stephanodiscales</taxon>
        <taxon>Stephanodiscaceae</taxon>
        <taxon>Cyclotella</taxon>
    </lineage>
</organism>
<evidence type="ECO:0000313" key="2">
    <source>
        <dbReference type="EMBL" id="KAL3782168.1"/>
    </source>
</evidence>
<reference evidence="2 3" key="1">
    <citation type="submission" date="2024-10" db="EMBL/GenBank/DDBJ databases">
        <title>Updated reference genomes for cyclostephanoid diatoms.</title>
        <authorList>
            <person name="Roberts W.R."/>
            <person name="Alverson A.J."/>
        </authorList>
    </citation>
    <scope>NUCLEOTIDE SEQUENCE [LARGE SCALE GENOMIC DNA]</scope>
    <source>
        <strain evidence="2 3">AJA010-31</strain>
    </source>
</reference>
<evidence type="ECO:0000313" key="3">
    <source>
        <dbReference type="Proteomes" id="UP001530400"/>
    </source>
</evidence>
<comment type="caution">
    <text evidence="2">The sequence shown here is derived from an EMBL/GenBank/DDBJ whole genome shotgun (WGS) entry which is preliminary data.</text>
</comment>
<sequence>MEEGLSIRHVLLKGYTPKDMPSLDADDVAKNKGQVAGIDGSAIDELVIQLSAKRDTAAANELTAYHDSPRSAISSNGLNYTIVANAQQPMPMSSNQPILQNQQYPIYQHTPQQHSFQQQQHQMLSYQQHPSSWQQQQRFTFSYPQFKQPIITIQQQMNAYQNDVYQNVNQMPINQQQYSIHHWQQQHHQNPNYAPFGIQQYCATNNAPTGNVHYAMNDNQGLSTQNIRHDINPPVIHYGSPNSEALKLQKAPADPTLSISCCHEDLNAAPIPINLLDDTSSQTTLLEKEIAWLVEETHFILPQLSKEKAVILFDLAWLFGSLELRCLLFKKYNKLVASTFNGSDRSKISSTHFVDANKLLRIETDNKQFQTLRNDVLDGLNLGFRRCDALGKILNKVRRFRLRRALEERGNDEDQALDSLTVRRMRRERRRRSKDVDPLSNIGSLSMSEMEKMAMEQPEELNEIEEEIAWLCEESLLLPLKLNNAPKSAKDYTVSAGLVTEAPEVDWGFVIEHASPALKFVLDKIRGGVSNRTLQRVVRNSQLHVRVSFNKRREVIANLITIGGFRRPEIKEALPSNDELIQSGFSEIFRKRLMRRMQQRKTEELASSYDLNVACNQRIGDVPSSLPKKHNVRLSSQPPKKKRRSESSSNIDSETALLASHKRTDSPSPPDCAHVLLSEQPKTSLLTMNEVELAWLRVEFELETGLKGFDWEYIEKYATANLRHDMMICGVLFSVYPTIGGISKLKLMVRLDDEEVYRAFCQKKRDIRWSITKYGFRRDLWKNTFPDIPAAPPRLAGAYVTAVEYADDIEQMLCHGHDADLIALVKASRKQNHPRLRTTGRGDDSISSGFEFNCDQPTRGNNDPHQENNMSDIGNDITPTIHPHLAFNPKTDREISNNRANQKKETYPIAETSQTDSSEDSVEDSPGLNDGLGASSNEESSDSDDEFVLCSDEDCEDTYL</sequence>
<feature type="region of interest" description="Disordered" evidence="1">
    <location>
        <begin position="621"/>
        <end position="652"/>
    </location>
</feature>
<feature type="compositionally biased region" description="Basic and acidic residues" evidence="1">
    <location>
        <begin position="890"/>
        <end position="906"/>
    </location>
</feature>
<gene>
    <name evidence="2" type="ORF">ACHAWO_004014</name>
</gene>
<dbReference type="Proteomes" id="UP001530400">
    <property type="component" value="Unassembled WGS sequence"/>
</dbReference>
<feature type="region of interest" description="Disordered" evidence="1">
    <location>
        <begin position="833"/>
        <end position="960"/>
    </location>
</feature>
<dbReference type="AlphaFoldDB" id="A0ABD3P343"/>
<name>A0ABD3P343_9STRA</name>
<accession>A0ABD3P343</accession>
<feature type="compositionally biased region" description="Polar residues" evidence="1">
    <location>
        <begin position="845"/>
        <end position="872"/>
    </location>
</feature>
<dbReference type="EMBL" id="JALLPJ020000818">
    <property type="protein sequence ID" value="KAL3782168.1"/>
    <property type="molecule type" value="Genomic_DNA"/>
</dbReference>
<feature type="compositionally biased region" description="Acidic residues" evidence="1">
    <location>
        <begin position="939"/>
        <end position="960"/>
    </location>
</feature>
<keyword evidence="3" id="KW-1185">Reference proteome</keyword>
<proteinExistence type="predicted"/>
<evidence type="ECO:0000256" key="1">
    <source>
        <dbReference type="SAM" id="MobiDB-lite"/>
    </source>
</evidence>